<keyword evidence="2" id="KW-1185">Reference proteome</keyword>
<gene>
    <name evidence="1" type="ORF">GCM10010515_70990</name>
</gene>
<comment type="caution">
    <text evidence="1">The sequence shown here is derived from an EMBL/GenBank/DDBJ whole genome shotgun (WGS) entry which is preliminary data.</text>
</comment>
<sequence length="71" mass="7533">MTSAPPPPPLSEPDPSTFTCSTSQVGPCSGCHRHTHKYGHGGLPLCHWCMATAQANWGNTVRFTGTRTPAV</sequence>
<reference evidence="1" key="2">
    <citation type="submission" date="2020-09" db="EMBL/GenBank/DDBJ databases">
        <authorList>
            <person name="Sun Q."/>
            <person name="Ohkuma M."/>
        </authorList>
    </citation>
    <scope>NUCLEOTIDE SEQUENCE</scope>
    <source>
        <strain evidence="1">JCM 4956</strain>
    </source>
</reference>
<organism evidence="1 2">
    <name type="scientific">Streptomyces fructofermentans</name>
    <dbReference type="NCBI Taxonomy" id="152141"/>
    <lineage>
        <taxon>Bacteria</taxon>
        <taxon>Bacillati</taxon>
        <taxon>Actinomycetota</taxon>
        <taxon>Actinomycetes</taxon>
        <taxon>Kitasatosporales</taxon>
        <taxon>Streptomycetaceae</taxon>
        <taxon>Streptomyces</taxon>
    </lineage>
</organism>
<evidence type="ECO:0000313" key="2">
    <source>
        <dbReference type="Proteomes" id="UP000645555"/>
    </source>
</evidence>
<accession>A0A918U5J7</accession>
<dbReference type="RefSeq" id="WP_190039749.1">
    <property type="nucleotide sequence ID" value="NZ_BMWD01000040.1"/>
</dbReference>
<protein>
    <submittedName>
        <fullName evidence="1">Uncharacterized protein</fullName>
    </submittedName>
</protein>
<dbReference type="AlphaFoldDB" id="A0A918U5J7"/>
<name>A0A918U5J7_9ACTN</name>
<proteinExistence type="predicted"/>
<dbReference type="EMBL" id="BMWD01000040">
    <property type="protein sequence ID" value="GGX93947.1"/>
    <property type="molecule type" value="Genomic_DNA"/>
</dbReference>
<evidence type="ECO:0000313" key="1">
    <source>
        <dbReference type="EMBL" id="GGX93947.1"/>
    </source>
</evidence>
<dbReference type="Proteomes" id="UP000645555">
    <property type="component" value="Unassembled WGS sequence"/>
</dbReference>
<reference evidence="1" key="1">
    <citation type="journal article" date="2014" name="Int. J. Syst. Evol. Microbiol.">
        <title>Complete genome sequence of Corynebacterium casei LMG S-19264T (=DSM 44701T), isolated from a smear-ripened cheese.</title>
        <authorList>
            <consortium name="US DOE Joint Genome Institute (JGI-PGF)"/>
            <person name="Walter F."/>
            <person name="Albersmeier A."/>
            <person name="Kalinowski J."/>
            <person name="Ruckert C."/>
        </authorList>
    </citation>
    <scope>NUCLEOTIDE SEQUENCE</scope>
    <source>
        <strain evidence="1">JCM 4956</strain>
    </source>
</reference>